<dbReference type="HAMAP" id="MF_00165">
    <property type="entry name" value="Thymidylate_kinase"/>
    <property type="match status" value="1"/>
</dbReference>
<keyword evidence="6 10" id="KW-0547">Nucleotide-binding</keyword>
<dbReference type="Pfam" id="PF02223">
    <property type="entry name" value="Thymidylate_kin"/>
    <property type="match status" value="1"/>
</dbReference>
<keyword evidence="5 10" id="KW-0545">Nucleotide biosynthesis</keyword>
<dbReference type="Proteomes" id="UP001612741">
    <property type="component" value="Unassembled WGS sequence"/>
</dbReference>
<reference evidence="12 13" key="1">
    <citation type="submission" date="2024-10" db="EMBL/GenBank/DDBJ databases">
        <title>The Natural Products Discovery Center: Release of the First 8490 Sequenced Strains for Exploring Actinobacteria Biosynthetic Diversity.</title>
        <authorList>
            <person name="Kalkreuter E."/>
            <person name="Kautsar S.A."/>
            <person name="Yang D."/>
            <person name="Bader C.D."/>
            <person name="Teijaro C.N."/>
            <person name="Fluegel L."/>
            <person name="Davis C.M."/>
            <person name="Simpson J.R."/>
            <person name="Lauterbach L."/>
            <person name="Steele A.D."/>
            <person name="Gui C."/>
            <person name="Meng S."/>
            <person name="Li G."/>
            <person name="Viehrig K."/>
            <person name="Ye F."/>
            <person name="Su P."/>
            <person name="Kiefer A.F."/>
            <person name="Nichols A."/>
            <person name="Cepeda A.J."/>
            <person name="Yan W."/>
            <person name="Fan B."/>
            <person name="Jiang Y."/>
            <person name="Adhikari A."/>
            <person name="Zheng C.-J."/>
            <person name="Schuster L."/>
            <person name="Cowan T.M."/>
            <person name="Smanski M.J."/>
            <person name="Chevrette M.G."/>
            <person name="De Carvalho L.P.S."/>
            <person name="Shen B."/>
        </authorList>
    </citation>
    <scope>NUCLEOTIDE SEQUENCE [LARGE SCALE GENOMIC DNA]</scope>
    <source>
        <strain evidence="12 13">NPDC050545</strain>
    </source>
</reference>
<dbReference type="PANTHER" id="PTHR10344:SF4">
    <property type="entry name" value="UMP-CMP KINASE 2, MITOCHONDRIAL"/>
    <property type="match status" value="1"/>
</dbReference>
<protein>
    <recommendedName>
        <fullName evidence="3 10">Thymidylate kinase</fullName>
        <ecNumber evidence="2 10">2.7.4.9</ecNumber>
    </recommendedName>
    <alternativeName>
        <fullName evidence="10">dTMP kinase</fullName>
    </alternativeName>
</protein>
<evidence type="ECO:0000256" key="10">
    <source>
        <dbReference type="HAMAP-Rule" id="MF_00165"/>
    </source>
</evidence>
<comment type="similarity">
    <text evidence="1 10">Belongs to the thymidylate kinase family.</text>
</comment>
<evidence type="ECO:0000256" key="3">
    <source>
        <dbReference type="ARBA" id="ARBA00017144"/>
    </source>
</evidence>
<evidence type="ECO:0000256" key="2">
    <source>
        <dbReference type="ARBA" id="ARBA00012980"/>
    </source>
</evidence>
<name>A0ABW7YMS7_9ACTN</name>
<comment type="caution">
    <text evidence="12">The sequence shown here is derived from an EMBL/GenBank/DDBJ whole genome shotgun (WGS) entry which is preliminary data.</text>
</comment>
<keyword evidence="13" id="KW-1185">Reference proteome</keyword>
<evidence type="ECO:0000256" key="4">
    <source>
        <dbReference type="ARBA" id="ARBA00022679"/>
    </source>
</evidence>
<keyword evidence="7 10" id="KW-0418">Kinase</keyword>
<evidence type="ECO:0000256" key="6">
    <source>
        <dbReference type="ARBA" id="ARBA00022741"/>
    </source>
</evidence>
<dbReference type="SUPFAM" id="SSF52540">
    <property type="entry name" value="P-loop containing nucleoside triphosphate hydrolases"/>
    <property type="match status" value="1"/>
</dbReference>
<evidence type="ECO:0000256" key="8">
    <source>
        <dbReference type="ARBA" id="ARBA00022840"/>
    </source>
</evidence>
<dbReference type="NCBIfam" id="TIGR00041">
    <property type="entry name" value="DTMP_kinase"/>
    <property type="match status" value="1"/>
</dbReference>
<dbReference type="EC" id="2.7.4.9" evidence="2 10"/>
<comment type="function">
    <text evidence="10">Phosphorylation of dTMP to form dTDP in both de novo and salvage pathways of dTTP synthesis.</text>
</comment>
<gene>
    <name evidence="10 12" type="primary">tmk</name>
    <name evidence="12" type="ORF">ACIBG2_07435</name>
</gene>
<keyword evidence="8 10" id="KW-0067">ATP-binding</keyword>
<feature type="domain" description="Thymidylate kinase-like" evidence="11">
    <location>
        <begin position="8"/>
        <end position="147"/>
    </location>
</feature>
<evidence type="ECO:0000256" key="1">
    <source>
        <dbReference type="ARBA" id="ARBA00009776"/>
    </source>
</evidence>
<dbReference type="PANTHER" id="PTHR10344">
    <property type="entry name" value="THYMIDYLATE KINASE"/>
    <property type="match status" value="1"/>
</dbReference>
<keyword evidence="4 10" id="KW-0808">Transferase</keyword>
<dbReference type="GO" id="GO:0004798">
    <property type="term" value="F:dTMP kinase activity"/>
    <property type="evidence" value="ECO:0007669"/>
    <property type="project" value="UniProtKB-EC"/>
</dbReference>
<evidence type="ECO:0000313" key="13">
    <source>
        <dbReference type="Proteomes" id="UP001612741"/>
    </source>
</evidence>
<comment type="caution">
    <text evidence="10">Lacks conserved residue(s) required for the propagation of feature annotation.</text>
</comment>
<dbReference type="InterPro" id="IPR027417">
    <property type="entry name" value="P-loop_NTPase"/>
</dbReference>
<dbReference type="RefSeq" id="WP_397079875.1">
    <property type="nucleotide sequence ID" value="NZ_JBITGY010000002.1"/>
</dbReference>
<evidence type="ECO:0000313" key="12">
    <source>
        <dbReference type="EMBL" id="MFI6497196.1"/>
    </source>
</evidence>
<evidence type="ECO:0000256" key="9">
    <source>
        <dbReference type="ARBA" id="ARBA00048743"/>
    </source>
</evidence>
<evidence type="ECO:0000256" key="5">
    <source>
        <dbReference type="ARBA" id="ARBA00022727"/>
    </source>
</evidence>
<organism evidence="12 13">
    <name type="scientific">Nonomuraea typhae</name>
    <dbReference type="NCBI Taxonomy" id="2603600"/>
    <lineage>
        <taxon>Bacteria</taxon>
        <taxon>Bacillati</taxon>
        <taxon>Actinomycetota</taxon>
        <taxon>Actinomycetes</taxon>
        <taxon>Streptosporangiales</taxon>
        <taxon>Streptosporangiaceae</taxon>
        <taxon>Nonomuraea</taxon>
    </lineage>
</organism>
<dbReference type="InterPro" id="IPR039430">
    <property type="entry name" value="Thymidylate_kin-like_dom"/>
</dbReference>
<dbReference type="CDD" id="cd01672">
    <property type="entry name" value="TMPK"/>
    <property type="match status" value="1"/>
</dbReference>
<accession>A0ABW7YMS7</accession>
<comment type="catalytic activity">
    <reaction evidence="9 10">
        <text>dTMP + ATP = dTDP + ADP</text>
        <dbReference type="Rhea" id="RHEA:13517"/>
        <dbReference type="ChEBI" id="CHEBI:30616"/>
        <dbReference type="ChEBI" id="CHEBI:58369"/>
        <dbReference type="ChEBI" id="CHEBI:63528"/>
        <dbReference type="ChEBI" id="CHEBI:456216"/>
        <dbReference type="EC" id="2.7.4.9"/>
    </reaction>
</comment>
<evidence type="ECO:0000256" key="7">
    <source>
        <dbReference type="ARBA" id="ARBA00022777"/>
    </source>
</evidence>
<evidence type="ECO:0000259" key="11">
    <source>
        <dbReference type="Pfam" id="PF02223"/>
    </source>
</evidence>
<sequence>MPGIFITVDGPGGAGKTTLLPLLGAALAEQGERVHLTREPSSGPLGRLAREHTAAFHGPALACLVTADRFHHLAEEIEPALAAGQVVLCDRYVPSSYVLQVLDGVPLQYVRQLNASARRPDLAIILTAAPHILEMRLAERGVHSRFEHRGSSAPEADLYAEHAGFLTTDGFPLYHVDTGEFSPQAAVHAITCHVRALLSRTPQV</sequence>
<dbReference type="EMBL" id="JBITGY010000002">
    <property type="protein sequence ID" value="MFI6497196.1"/>
    <property type="molecule type" value="Genomic_DNA"/>
</dbReference>
<dbReference type="Gene3D" id="3.40.50.300">
    <property type="entry name" value="P-loop containing nucleotide triphosphate hydrolases"/>
    <property type="match status" value="1"/>
</dbReference>
<proteinExistence type="inferred from homology"/>
<dbReference type="InterPro" id="IPR018094">
    <property type="entry name" value="Thymidylate_kinase"/>
</dbReference>